<dbReference type="eggNOG" id="ENOG5032YVC">
    <property type="taxonomic scope" value="Bacteria"/>
</dbReference>
<organism evidence="2 3">
    <name type="scientific">Marinitoga piezophila (strain DSM 14283 / JCM 11233 / KA3)</name>
    <dbReference type="NCBI Taxonomy" id="443254"/>
    <lineage>
        <taxon>Bacteria</taxon>
        <taxon>Thermotogati</taxon>
        <taxon>Thermotogota</taxon>
        <taxon>Thermotogae</taxon>
        <taxon>Petrotogales</taxon>
        <taxon>Petrotogaceae</taxon>
        <taxon>Marinitoga</taxon>
    </lineage>
</organism>
<keyword evidence="1" id="KW-0472">Membrane</keyword>
<dbReference type="Proteomes" id="UP000007161">
    <property type="component" value="Chromosome"/>
</dbReference>
<keyword evidence="1" id="KW-0812">Transmembrane</keyword>
<protein>
    <submittedName>
        <fullName evidence="2">Uncharacterized protein</fullName>
    </submittedName>
</protein>
<feature type="transmembrane region" description="Helical" evidence="1">
    <location>
        <begin position="556"/>
        <end position="573"/>
    </location>
</feature>
<evidence type="ECO:0000313" key="2">
    <source>
        <dbReference type="EMBL" id="AEX85137.1"/>
    </source>
</evidence>
<name>H2J6F2_MARPK</name>
<feature type="transmembrane region" description="Helical" evidence="1">
    <location>
        <begin position="311"/>
        <end position="331"/>
    </location>
</feature>
<feature type="transmembrane region" description="Helical" evidence="1">
    <location>
        <begin position="616"/>
        <end position="639"/>
    </location>
</feature>
<dbReference type="RefSeq" id="WP_014296209.1">
    <property type="nucleotide sequence ID" value="NC_016751.1"/>
</dbReference>
<dbReference type="KEGG" id="mpz:Marpi_0699"/>
<feature type="transmembrane region" description="Helical" evidence="1">
    <location>
        <begin position="261"/>
        <end position="277"/>
    </location>
</feature>
<feature type="transmembrane region" description="Helical" evidence="1">
    <location>
        <begin position="578"/>
        <end position="596"/>
    </location>
</feature>
<accession>H2J6F2</accession>
<evidence type="ECO:0000313" key="3">
    <source>
        <dbReference type="Proteomes" id="UP000007161"/>
    </source>
</evidence>
<keyword evidence="3" id="KW-1185">Reference proteome</keyword>
<dbReference type="OrthoDB" id="39348at2"/>
<evidence type="ECO:0000256" key="1">
    <source>
        <dbReference type="SAM" id="Phobius"/>
    </source>
</evidence>
<sequence length="645" mass="74761">MKKYIWLIIFSILVVNVFSLNLNEIKTYYVEYIDKYNSHSEDLNWFFTEMKNMGLYKFYKSQMVGSAEYTDRPSYISKHLSSIASQHKFDSLEQEIAFSGFLSYVQNVLAGKDMSEESIRSLPAFYLAMEEYSSYLQDTGFLYIKNTIAYSLGLVKDSPNKTLTKRRMKNRNAELEFPEYYTYEGKPDAFFDKIIEENKDVLNEGILEISKTRLTGEDLEIEIDDLASKVLSFVPETIKNDTKAVIDIFLDNAKIERSNDWIRFAVYAGLIILILLLKKKDLFQWLFLGIVLVESVYIIKYFDFTKDITTAFIYGSFFVVFFAMILITMFFQAFGRNMHWLRRVINVSLLVLILLIVNVPLVKDVKEVRMDENPDFHNSIMQKALLNDVLLFPHAFVNKDIAFIGSQLSAEYSEARNIYTISLKKFLVDSGKKKILDYVNFEDGKASIDILKQGLYYDNKDVYNEIFSNYKKALEEFERNSKIRQKDIDSRLKEYNAHMKNILIYSDDVFANTLKSNIESKMIKTNVLKDYKANLLNVFSEEKAIPIDLKALISDWGTKVMLLLILGFIYFFVNEKIMFKLVGLGIMTVASILAFIKPGTIEVLSEFKYPVLNATMFSVNTTFGILMLLFTALSGLLILNFHKGR</sequence>
<proteinExistence type="predicted"/>
<feature type="transmembrane region" description="Helical" evidence="1">
    <location>
        <begin position="343"/>
        <end position="362"/>
    </location>
</feature>
<reference evidence="3" key="2">
    <citation type="submission" date="2012-01" db="EMBL/GenBank/DDBJ databases">
        <title>Complete sequence of chromosome of Marinitoga piezophila KA3.</title>
        <authorList>
            <person name="Lucas S."/>
            <person name="Han J."/>
            <person name="Lapidus A."/>
            <person name="Cheng J.-F."/>
            <person name="Goodwin L."/>
            <person name="Pitluck S."/>
            <person name="Peters L."/>
            <person name="Mikhailova N."/>
            <person name="Teshima H."/>
            <person name="Detter J.C."/>
            <person name="Han C."/>
            <person name="Tapia R."/>
            <person name="Land M."/>
            <person name="Hauser L."/>
            <person name="Kyrpides N."/>
            <person name="Ivanova N."/>
            <person name="Pagani I."/>
            <person name="Jebbar M."/>
            <person name="Vannier P."/>
            <person name="Oger P."/>
            <person name="Cario A."/>
            <person name="Bartlett D."/>
            <person name="Noll K.M."/>
            <person name="Woyke T."/>
        </authorList>
    </citation>
    <scope>NUCLEOTIDE SEQUENCE [LARGE SCALE GENOMIC DNA]</scope>
    <source>
        <strain evidence="3">DSM 14283 / JCM 11233 / KA3</strain>
    </source>
</reference>
<dbReference type="HOGENOM" id="CLU_424410_0_0_0"/>
<keyword evidence="1" id="KW-1133">Transmembrane helix</keyword>
<dbReference type="AlphaFoldDB" id="H2J6F2"/>
<reference evidence="2 3" key="1">
    <citation type="journal article" date="2012" name="J. Bacteriol.">
        <title>Complete Genome Sequence of the Thermophilic, Piezophilic, Heterotrophic Bacterium Marinitoga piezophila KA3.</title>
        <authorList>
            <person name="Lucas S."/>
            <person name="Han J."/>
            <person name="Lapidus A."/>
            <person name="Cheng J.F."/>
            <person name="Goodwin L.A."/>
            <person name="Pitluck S."/>
            <person name="Peters L."/>
            <person name="Mikhailova N."/>
            <person name="Teshima H."/>
            <person name="Detter J.C."/>
            <person name="Han C."/>
            <person name="Tapia R."/>
            <person name="Land M."/>
            <person name="Hauser L."/>
            <person name="Kyrpides N.C."/>
            <person name="Ivanova N."/>
            <person name="Pagani I."/>
            <person name="Vannier P."/>
            <person name="Oger P."/>
            <person name="Bartlett D.H."/>
            <person name="Noll K.M."/>
            <person name="Woyke T."/>
            <person name="Jebbar M."/>
        </authorList>
    </citation>
    <scope>NUCLEOTIDE SEQUENCE [LARGE SCALE GENOMIC DNA]</scope>
    <source>
        <strain evidence="3">DSM 14283 / JCM 11233 / KA3</strain>
    </source>
</reference>
<gene>
    <name evidence="2" type="ordered locus">Marpi_0699</name>
</gene>
<feature type="transmembrane region" description="Helical" evidence="1">
    <location>
        <begin position="282"/>
        <end position="299"/>
    </location>
</feature>
<dbReference type="EMBL" id="CP003257">
    <property type="protein sequence ID" value="AEX85137.1"/>
    <property type="molecule type" value="Genomic_DNA"/>
</dbReference>
<dbReference type="STRING" id="443254.Marpi_0699"/>